<protein>
    <submittedName>
        <fullName evidence="7">SH3 domain-containing protein</fullName>
    </submittedName>
</protein>
<dbReference type="Proteomes" id="UP001140817">
    <property type="component" value="Unassembled WGS sequence"/>
</dbReference>
<dbReference type="InterPro" id="IPR052354">
    <property type="entry name" value="Cell_Wall_Dynamics_Protein"/>
</dbReference>
<accession>A0A9X2M890</accession>
<organism evidence="7 8">
    <name type="scientific">Terrisporobacter muris</name>
    <dbReference type="NCBI Taxonomy" id="2963284"/>
    <lineage>
        <taxon>Bacteria</taxon>
        <taxon>Bacillati</taxon>
        <taxon>Bacillota</taxon>
        <taxon>Clostridia</taxon>
        <taxon>Peptostreptococcales</taxon>
        <taxon>Peptostreptococcaceae</taxon>
        <taxon>Terrisporobacter</taxon>
    </lineage>
</organism>
<evidence type="ECO:0000259" key="6">
    <source>
        <dbReference type="PROSITE" id="PS51935"/>
    </source>
</evidence>
<evidence type="ECO:0000256" key="1">
    <source>
        <dbReference type="ARBA" id="ARBA00007074"/>
    </source>
</evidence>
<dbReference type="PANTHER" id="PTHR34408:SF1">
    <property type="entry name" value="GLYCOSYL HYDROLASE FAMILY 19 DOMAIN-CONTAINING PROTEIN HI_1415"/>
    <property type="match status" value="1"/>
</dbReference>
<dbReference type="Gene3D" id="3.90.1720.10">
    <property type="entry name" value="endopeptidase domain like (from Nostoc punctiforme)"/>
    <property type="match status" value="1"/>
</dbReference>
<reference evidence="7" key="1">
    <citation type="submission" date="2022-07" db="EMBL/GenBank/DDBJ databases">
        <title>Enhanced cultured diversity of the mouse gut microbiota enables custom-made synthetic communities.</title>
        <authorList>
            <person name="Afrizal A."/>
        </authorList>
    </citation>
    <scope>NUCLEOTIDE SEQUENCE</scope>
    <source>
        <strain evidence="7">DSM 29186</strain>
    </source>
</reference>
<dbReference type="Pfam" id="PF00877">
    <property type="entry name" value="NLPC_P60"/>
    <property type="match status" value="1"/>
</dbReference>
<dbReference type="InterPro" id="IPR036028">
    <property type="entry name" value="SH3-like_dom_sf"/>
</dbReference>
<name>A0A9X2M890_9FIRM</name>
<dbReference type="InterPro" id="IPR003646">
    <property type="entry name" value="SH3-like_bac-type"/>
</dbReference>
<evidence type="ECO:0000256" key="2">
    <source>
        <dbReference type="ARBA" id="ARBA00022670"/>
    </source>
</evidence>
<keyword evidence="2" id="KW-0645">Protease</keyword>
<dbReference type="InterPro" id="IPR038765">
    <property type="entry name" value="Papain-like_cys_pep_sf"/>
</dbReference>
<evidence type="ECO:0000256" key="4">
    <source>
        <dbReference type="ARBA" id="ARBA00022807"/>
    </source>
</evidence>
<proteinExistence type="inferred from homology"/>
<dbReference type="InterPro" id="IPR000064">
    <property type="entry name" value="NLP_P60_dom"/>
</dbReference>
<dbReference type="SMART" id="SM00287">
    <property type="entry name" value="SH3b"/>
    <property type="match status" value="4"/>
</dbReference>
<dbReference type="SUPFAM" id="SSF54001">
    <property type="entry name" value="Cysteine proteinases"/>
    <property type="match status" value="1"/>
</dbReference>
<dbReference type="SUPFAM" id="SSF50044">
    <property type="entry name" value="SH3-domain"/>
    <property type="match status" value="4"/>
</dbReference>
<feature type="domain" description="SH3b" evidence="5">
    <location>
        <begin position="232"/>
        <end position="294"/>
    </location>
</feature>
<evidence type="ECO:0000259" key="5">
    <source>
        <dbReference type="PROSITE" id="PS51781"/>
    </source>
</evidence>
<keyword evidence="3" id="KW-0378">Hydrolase</keyword>
<keyword evidence="4" id="KW-0788">Thiol protease</keyword>
<dbReference type="Gene3D" id="2.30.30.40">
    <property type="entry name" value="SH3 Domains"/>
    <property type="match status" value="4"/>
</dbReference>
<comment type="similarity">
    <text evidence="1">Belongs to the peptidase C40 family.</text>
</comment>
<sequence length="427" mass="45597">MSIDKKYVLTGLVASSIMLHTGMTTAFADTEYRIITADAVNFRSGPSTSYSSIGKFNKGDKVEYLGESGSWIKVKYSSKTGYVYGDYVEKDTSSTKTTKYVNASSLNFRSGPSTSYSVIGKLSSGDKVEVISTSNGWSKIKYDGKTGYVSSKYLSSSAPESSTTTIKYVNASSLNVRSGPSTNNSVIGKLSSGDKVEVISTSNGWSKIKYDGKTGYVSSKYLSSSAPQSSTTTIKYVNASSLNVRSGPSTNNSVIGKLSSGDKVEVISTSNGWSKIKYNGQTGYVSSQYLSSTASDSSTSTSSSASKVISLAKTLLGKPYVWGAQGPSSFDCSGFTYYVFKNSVNVTIPRVSKDQSKYGTSVSKSNLKVGDLIFFDTNGSNDGNVSHVGIYMGNNEFIHASSSKKKVVISQMSSYYNGAFVNARRVL</sequence>
<gene>
    <name evidence="7" type="ORF">NSA58_04690</name>
</gene>
<evidence type="ECO:0000256" key="3">
    <source>
        <dbReference type="ARBA" id="ARBA00022801"/>
    </source>
</evidence>
<dbReference type="Pfam" id="PF08239">
    <property type="entry name" value="SH3_3"/>
    <property type="match status" value="4"/>
</dbReference>
<evidence type="ECO:0000313" key="8">
    <source>
        <dbReference type="Proteomes" id="UP001140817"/>
    </source>
</evidence>
<evidence type="ECO:0000313" key="7">
    <source>
        <dbReference type="EMBL" id="MCR1822078.1"/>
    </source>
</evidence>
<feature type="domain" description="SH3b" evidence="5">
    <location>
        <begin position="30"/>
        <end position="92"/>
    </location>
</feature>
<dbReference type="EMBL" id="JANKBY010000034">
    <property type="protein sequence ID" value="MCR1822078.1"/>
    <property type="molecule type" value="Genomic_DNA"/>
</dbReference>
<dbReference type="PANTHER" id="PTHR34408">
    <property type="entry name" value="FAMILY PROTEIN, PUTATIVE-RELATED"/>
    <property type="match status" value="1"/>
</dbReference>
<dbReference type="PROSITE" id="PS51935">
    <property type="entry name" value="NLPC_P60"/>
    <property type="match status" value="1"/>
</dbReference>
<keyword evidence="8" id="KW-1185">Reference proteome</keyword>
<dbReference type="RefSeq" id="WP_257560190.1">
    <property type="nucleotide sequence ID" value="NZ_JANKBY010000034.1"/>
</dbReference>
<feature type="domain" description="SH3b" evidence="5">
    <location>
        <begin position="164"/>
        <end position="226"/>
    </location>
</feature>
<dbReference type="AlphaFoldDB" id="A0A9X2M890"/>
<comment type="caution">
    <text evidence="7">The sequence shown here is derived from an EMBL/GenBank/DDBJ whole genome shotgun (WGS) entry which is preliminary data.</text>
</comment>
<dbReference type="GO" id="GO:0008234">
    <property type="term" value="F:cysteine-type peptidase activity"/>
    <property type="evidence" value="ECO:0007669"/>
    <property type="project" value="UniProtKB-KW"/>
</dbReference>
<dbReference type="GO" id="GO:0006508">
    <property type="term" value="P:proteolysis"/>
    <property type="evidence" value="ECO:0007669"/>
    <property type="project" value="UniProtKB-KW"/>
</dbReference>
<dbReference type="PROSITE" id="PS51781">
    <property type="entry name" value="SH3B"/>
    <property type="match status" value="4"/>
</dbReference>
<feature type="domain" description="NlpC/P60" evidence="6">
    <location>
        <begin position="302"/>
        <end position="427"/>
    </location>
</feature>
<feature type="domain" description="SH3b" evidence="5">
    <location>
        <begin position="96"/>
        <end position="158"/>
    </location>
</feature>